<protein>
    <submittedName>
        <fullName evidence="2">GLI2 isoform 10</fullName>
    </submittedName>
</protein>
<proteinExistence type="predicted"/>
<evidence type="ECO:0000256" key="1">
    <source>
        <dbReference type="SAM" id="MobiDB-lite"/>
    </source>
</evidence>
<dbReference type="EMBL" id="NBAG03000272">
    <property type="protein sequence ID" value="PNI53488.1"/>
    <property type="molecule type" value="Genomic_DNA"/>
</dbReference>
<comment type="caution">
    <text evidence="2">The sequence shown here is derived from an EMBL/GenBank/DDBJ whole genome shotgun (WGS) entry which is preliminary data.</text>
</comment>
<dbReference type="Proteomes" id="UP000236370">
    <property type="component" value="Unassembled WGS sequence"/>
</dbReference>
<evidence type="ECO:0000313" key="2">
    <source>
        <dbReference type="EMBL" id="PNI53488.1"/>
    </source>
</evidence>
<feature type="non-terminal residue" evidence="2">
    <location>
        <position position="1"/>
    </location>
</feature>
<sequence length="177" mass="18445">ASEKQEAKSGILEAAGFPDPGKKASPLVVAAAAAAAAVAAQGVPQHLLPPFHAPLPIDMRHQEGRYHYEPHSVHGVHGVPFLQPAGDAPPEPQAGAVHLPTLRRQPGPAADDPHLTQLASGLHQQLPKQLGGQRFLRASVSGCPQPSLHLPPPHQPRGLPADSEPAEGSGVSLWTHT</sequence>
<name>A0A2J8M1V2_PANTR</name>
<organism evidence="2 3">
    <name type="scientific">Pan troglodytes</name>
    <name type="common">Chimpanzee</name>
    <dbReference type="NCBI Taxonomy" id="9598"/>
    <lineage>
        <taxon>Eukaryota</taxon>
        <taxon>Metazoa</taxon>
        <taxon>Chordata</taxon>
        <taxon>Craniata</taxon>
        <taxon>Vertebrata</taxon>
        <taxon>Euteleostomi</taxon>
        <taxon>Mammalia</taxon>
        <taxon>Eutheria</taxon>
        <taxon>Euarchontoglires</taxon>
        <taxon>Primates</taxon>
        <taxon>Haplorrhini</taxon>
        <taxon>Catarrhini</taxon>
        <taxon>Hominidae</taxon>
        <taxon>Pan</taxon>
    </lineage>
</organism>
<feature type="region of interest" description="Disordered" evidence="1">
    <location>
        <begin position="1"/>
        <end position="23"/>
    </location>
</feature>
<gene>
    <name evidence="2" type="ORF">CK820_G0024282</name>
</gene>
<reference evidence="2 3" key="1">
    <citation type="submission" date="2017-12" db="EMBL/GenBank/DDBJ databases">
        <title>High-resolution comparative analysis of great ape genomes.</title>
        <authorList>
            <person name="Pollen A."/>
            <person name="Hastie A."/>
            <person name="Hormozdiari F."/>
            <person name="Dougherty M."/>
            <person name="Liu R."/>
            <person name="Chaisson M."/>
            <person name="Hoppe E."/>
            <person name="Hill C."/>
            <person name="Pang A."/>
            <person name="Hillier L."/>
            <person name="Baker C."/>
            <person name="Armstrong J."/>
            <person name="Shendure J."/>
            <person name="Paten B."/>
            <person name="Wilson R."/>
            <person name="Chao H."/>
            <person name="Schneider V."/>
            <person name="Ventura M."/>
            <person name="Kronenberg Z."/>
            <person name="Murali S."/>
            <person name="Gordon D."/>
            <person name="Cantsilieris S."/>
            <person name="Munson K."/>
            <person name="Nelson B."/>
            <person name="Raja A."/>
            <person name="Underwood J."/>
            <person name="Diekhans M."/>
            <person name="Fiddes I."/>
            <person name="Haussler D."/>
            <person name="Eichler E."/>
        </authorList>
    </citation>
    <scope>NUCLEOTIDE SEQUENCE [LARGE SCALE GENOMIC DNA]</scope>
    <source>
        <strain evidence="2">Yerkes chimp pedigree #C0471</strain>
    </source>
</reference>
<dbReference type="AlphaFoldDB" id="A0A2J8M1V2"/>
<feature type="non-terminal residue" evidence="2">
    <location>
        <position position="177"/>
    </location>
</feature>
<accession>A0A2J8M1V2</accession>
<feature type="region of interest" description="Disordered" evidence="1">
    <location>
        <begin position="80"/>
        <end position="114"/>
    </location>
</feature>
<feature type="region of interest" description="Disordered" evidence="1">
    <location>
        <begin position="139"/>
        <end position="177"/>
    </location>
</feature>
<evidence type="ECO:0000313" key="3">
    <source>
        <dbReference type="Proteomes" id="UP000236370"/>
    </source>
</evidence>